<dbReference type="Gene3D" id="2.60.120.10">
    <property type="entry name" value="Jelly Rolls"/>
    <property type="match status" value="1"/>
</dbReference>
<evidence type="ECO:0000313" key="5">
    <source>
        <dbReference type="Proteomes" id="UP000229570"/>
    </source>
</evidence>
<evidence type="ECO:0000256" key="1">
    <source>
        <dbReference type="PIRSR" id="PIRSR600888-1"/>
    </source>
</evidence>
<dbReference type="AlphaFoldDB" id="A0A2H0KM02"/>
<dbReference type="InterPro" id="IPR014710">
    <property type="entry name" value="RmlC-like_jellyroll"/>
</dbReference>
<name>A0A2H0KM02_9BACT</name>
<organism evidence="4 5">
    <name type="scientific">Candidatus Roizmanbacteria bacterium CG11_big_fil_rev_8_21_14_0_20_35_14</name>
    <dbReference type="NCBI Taxonomy" id="1974855"/>
    <lineage>
        <taxon>Bacteria</taxon>
        <taxon>Candidatus Roizmaniibacteriota</taxon>
    </lineage>
</organism>
<proteinExistence type="predicted"/>
<feature type="binding site" evidence="2">
    <location>
        <position position="31"/>
    </location>
    <ligand>
        <name>substrate</name>
    </ligand>
</feature>
<dbReference type="Proteomes" id="UP000229570">
    <property type="component" value="Unassembled WGS sequence"/>
</dbReference>
<evidence type="ECO:0000256" key="2">
    <source>
        <dbReference type="PIRSR" id="PIRSR600888-2"/>
    </source>
</evidence>
<dbReference type="InterPro" id="IPR011051">
    <property type="entry name" value="RmlC_Cupin_sf"/>
</dbReference>
<dbReference type="PANTHER" id="PTHR21047:SF2">
    <property type="entry name" value="THYMIDINE DIPHOSPHO-4-KETO-RHAMNOSE 3,5-EPIMERASE"/>
    <property type="match status" value="1"/>
</dbReference>
<feature type="active site" description="Proton donor" evidence="1">
    <location>
        <position position="138"/>
    </location>
</feature>
<feature type="site" description="Participates in a stacking interaction with the thymidine ring of dTDP-4-oxo-6-deoxyglucose" evidence="3">
    <location>
        <position position="144"/>
    </location>
</feature>
<gene>
    <name evidence="4" type="ORF">COV86_03815</name>
</gene>
<dbReference type="GO" id="GO:0000271">
    <property type="term" value="P:polysaccharide biosynthetic process"/>
    <property type="evidence" value="ECO:0007669"/>
    <property type="project" value="TreeGrafter"/>
</dbReference>
<dbReference type="SUPFAM" id="SSF51182">
    <property type="entry name" value="RmlC-like cupins"/>
    <property type="match status" value="1"/>
</dbReference>
<protein>
    <submittedName>
        <fullName evidence="4">dTDP-4-dehydrorhamnose 3,5-epimerase</fullName>
    </submittedName>
</protein>
<dbReference type="InterPro" id="IPR000888">
    <property type="entry name" value="RmlC-like"/>
</dbReference>
<feature type="binding site" evidence="2">
    <location>
        <position position="126"/>
    </location>
    <ligand>
        <name>substrate</name>
    </ligand>
</feature>
<feature type="binding site" evidence="2">
    <location>
        <position position="149"/>
    </location>
    <ligand>
        <name>substrate</name>
    </ligand>
</feature>
<feature type="binding site" evidence="2">
    <location>
        <begin position="51"/>
        <end position="53"/>
    </location>
    <ligand>
        <name>substrate</name>
    </ligand>
</feature>
<dbReference type="Pfam" id="PF00908">
    <property type="entry name" value="dTDP_sugar_isom"/>
    <property type="match status" value="1"/>
</dbReference>
<comment type="caution">
    <text evidence="4">The sequence shown here is derived from an EMBL/GenBank/DDBJ whole genome shotgun (WGS) entry which is preliminary data.</text>
</comment>
<dbReference type="GO" id="GO:0008830">
    <property type="term" value="F:dTDP-4-dehydrorhamnose 3,5-epimerase activity"/>
    <property type="evidence" value="ECO:0007669"/>
    <property type="project" value="InterPro"/>
</dbReference>
<feature type="binding site" evidence="2">
    <location>
        <position position="169"/>
    </location>
    <ligand>
        <name>substrate</name>
    </ligand>
</feature>
<feature type="binding site" evidence="2">
    <location>
        <position position="26"/>
    </location>
    <ligand>
        <name>substrate</name>
    </ligand>
</feature>
<feature type="active site" description="Proton acceptor" evidence="1">
    <location>
        <position position="66"/>
    </location>
</feature>
<accession>A0A2H0KM02</accession>
<dbReference type="GO" id="GO:0005829">
    <property type="term" value="C:cytosol"/>
    <property type="evidence" value="ECO:0007669"/>
    <property type="project" value="TreeGrafter"/>
</dbReference>
<feature type="binding site" evidence="2">
    <location>
        <position position="63"/>
    </location>
    <ligand>
        <name>substrate</name>
    </ligand>
</feature>
<evidence type="ECO:0000313" key="4">
    <source>
        <dbReference type="EMBL" id="PIQ72282.1"/>
    </source>
</evidence>
<feature type="binding site" evidence="2">
    <location>
        <position position="75"/>
    </location>
    <ligand>
        <name>substrate</name>
    </ligand>
</feature>
<dbReference type="PANTHER" id="PTHR21047">
    <property type="entry name" value="DTDP-6-DEOXY-D-GLUCOSE-3,5 EPIMERASE"/>
    <property type="match status" value="1"/>
</dbReference>
<evidence type="ECO:0000256" key="3">
    <source>
        <dbReference type="PIRSR" id="PIRSR600888-3"/>
    </source>
</evidence>
<sequence length="206" mass="24108">MKILEIKTLVFPEIKVMKFARFLDNRGYFTELYKRSDFQKIDFLKDIEFLQNNGSFSKAGVIRGLHFQWNPYMNKLVKTISGQMIDLFLDIRVGSPNFGKIGAYNMNNQPESDYDQWIWIPVGFAHGNIFVKDTTIEYYCTAEYSPTTEASISPLSSDIDWSMIDKNLKDIYDQVCKKPNISEKDKNGFTLDEWLKDERSVFFTYS</sequence>
<dbReference type="EMBL" id="PCVL01000055">
    <property type="protein sequence ID" value="PIQ72282.1"/>
    <property type="molecule type" value="Genomic_DNA"/>
</dbReference>
<reference evidence="4 5" key="1">
    <citation type="submission" date="2017-09" db="EMBL/GenBank/DDBJ databases">
        <title>Depth-based differentiation of microbial function through sediment-hosted aquifers and enrichment of novel symbionts in the deep terrestrial subsurface.</title>
        <authorList>
            <person name="Probst A.J."/>
            <person name="Ladd B."/>
            <person name="Jarett J.K."/>
            <person name="Geller-Mcgrath D.E."/>
            <person name="Sieber C.M."/>
            <person name="Emerson J.B."/>
            <person name="Anantharaman K."/>
            <person name="Thomas B.C."/>
            <person name="Malmstrom R."/>
            <person name="Stieglmeier M."/>
            <person name="Klingl A."/>
            <person name="Woyke T."/>
            <person name="Ryan C.M."/>
            <person name="Banfield J.F."/>
        </authorList>
    </citation>
    <scope>NUCLEOTIDE SEQUENCE [LARGE SCALE GENOMIC DNA]</scope>
    <source>
        <strain evidence="4">CG11_big_fil_rev_8_21_14_0_20_35_14</strain>
    </source>
</reference>